<dbReference type="Gene3D" id="3.30.420.40">
    <property type="match status" value="1"/>
</dbReference>
<reference evidence="4" key="1">
    <citation type="submission" date="2016-03" db="EMBL/GenBank/DDBJ databases">
        <title>Draft genome sequence of Rosellinia necatrix.</title>
        <authorList>
            <person name="Kanematsu S."/>
        </authorList>
    </citation>
    <scope>NUCLEOTIDE SEQUENCE [LARGE SCALE GENOMIC DNA]</scope>
    <source>
        <strain evidence="4">W97</strain>
    </source>
</reference>
<name>A0A1S8AAG3_ROSNE</name>
<evidence type="ECO:0000256" key="3">
    <source>
        <dbReference type="SAM" id="MobiDB-lite"/>
    </source>
</evidence>
<organism evidence="4">
    <name type="scientific">Rosellinia necatrix</name>
    <name type="common">White root-rot fungus</name>
    <dbReference type="NCBI Taxonomy" id="77044"/>
    <lineage>
        <taxon>Eukaryota</taxon>
        <taxon>Fungi</taxon>
        <taxon>Dikarya</taxon>
        <taxon>Ascomycota</taxon>
        <taxon>Pezizomycotina</taxon>
        <taxon>Sordariomycetes</taxon>
        <taxon>Xylariomycetidae</taxon>
        <taxon>Xylariales</taxon>
        <taxon>Xylariaceae</taxon>
        <taxon>Rosellinia</taxon>
    </lineage>
</organism>
<dbReference type="InterPro" id="IPR043129">
    <property type="entry name" value="ATPase_NBD"/>
</dbReference>
<accession>A0A1S8AAG3</accession>
<dbReference type="OMA" id="MERRCDI"/>
<evidence type="ECO:0000313" key="4">
    <source>
        <dbReference type="EMBL" id="GAW26935.1"/>
    </source>
</evidence>
<dbReference type="Proteomes" id="UP000054516">
    <property type="component" value="Unassembled WGS sequence"/>
</dbReference>
<feature type="region of interest" description="Disordered" evidence="3">
    <location>
        <begin position="1"/>
        <end position="31"/>
    </location>
</feature>
<keyword evidence="2" id="KW-0067">ATP-binding</keyword>
<dbReference type="CDD" id="cd10170">
    <property type="entry name" value="ASKHA_NBD_HSP70"/>
    <property type="match status" value="1"/>
</dbReference>
<sequence length="266" mass="29524">MPRSSYLSPGSSSLFEATSTNSAQTSTARTSTSMGDSTIVVGIDFGTTHSGVCWALNEGQKKLRVIMDWPNPQAANANAEKVPSTISYQDGIVHSWGYEVDIRAESFKWIKILLEPEKKYSQTVAEVRNSNNLLTKLGKTADEVVTDYLRQLWEYTREDIRKRIDEEHWEDMFKVHAVLTVPAMWSHKAKDRTLAAARRAGFPEYIEIVTEPEAAALATLKGKEQENTLKPGDAFVVCDAGGGTVVSILTENPIVYYSPLLGSYKL</sequence>
<dbReference type="GO" id="GO:0140662">
    <property type="term" value="F:ATP-dependent protein folding chaperone"/>
    <property type="evidence" value="ECO:0007669"/>
    <property type="project" value="InterPro"/>
</dbReference>
<protein>
    <submittedName>
        <fullName evidence="4">Putative Hsp70 family chaperone</fullName>
    </submittedName>
</protein>
<dbReference type="SUPFAM" id="SSF53067">
    <property type="entry name" value="Actin-like ATPase domain"/>
    <property type="match status" value="1"/>
</dbReference>
<proteinExistence type="predicted"/>
<dbReference type="AlphaFoldDB" id="A0A1S8AAG3"/>
<dbReference type="EMBL" id="DF977502">
    <property type="protein sequence ID" value="GAW26935.1"/>
    <property type="molecule type" value="Genomic_DNA"/>
</dbReference>
<dbReference type="PANTHER" id="PTHR14187:SF5">
    <property type="entry name" value="HEAT SHOCK 70 KDA PROTEIN 12A"/>
    <property type="match status" value="1"/>
</dbReference>
<dbReference type="InterPro" id="IPR013126">
    <property type="entry name" value="Hsp_70_fam"/>
</dbReference>
<evidence type="ECO:0000313" key="5">
    <source>
        <dbReference type="Proteomes" id="UP000054516"/>
    </source>
</evidence>
<keyword evidence="5" id="KW-1185">Reference proteome</keyword>
<evidence type="ECO:0000256" key="1">
    <source>
        <dbReference type="ARBA" id="ARBA00022741"/>
    </source>
</evidence>
<evidence type="ECO:0000256" key="2">
    <source>
        <dbReference type="ARBA" id="ARBA00022840"/>
    </source>
</evidence>
<dbReference type="OrthoDB" id="2963168at2759"/>
<gene>
    <name evidence="4" type="ORF">SAMD00023353_5700550</name>
</gene>
<keyword evidence="1" id="KW-0547">Nucleotide-binding</keyword>
<dbReference type="STRING" id="77044.A0A1S8AAG3"/>
<dbReference type="PANTHER" id="PTHR14187">
    <property type="entry name" value="ALPHA KINASE/ELONGATION FACTOR 2 KINASE"/>
    <property type="match status" value="1"/>
</dbReference>
<dbReference type="GO" id="GO:0005524">
    <property type="term" value="F:ATP binding"/>
    <property type="evidence" value="ECO:0007669"/>
    <property type="project" value="UniProtKB-KW"/>
</dbReference>
<dbReference type="Pfam" id="PF00012">
    <property type="entry name" value="HSP70"/>
    <property type="match status" value="1"/>
</dbReference>